<sequence>MSPILTHLCAVDLLKIKRVHVQTEVSPLRVLGIHLQEVSEMTQTHDNGEEFNEESDGDINQLVSPTNHSVNDSNWSAINTNQSVNDEDELADKPTNDTNQLVTSIVQLSQKQKIHKKVAIVFPKNYVTKCIADINMYRKSLASDHDRCRMGVSIKKRGTFIEKDLITMRNWHDESPKFVAFSDLAKAITFHTYSAT</sequence>
<dbReference type="Proteomes" id="UP000028582">
    <property type="component" value="Unassembled WGS sequence"/>
</dbReference>
<reference evidence="1 2" key="1">
    <citation type="submission" date="2013-11" db="EMBL/GenBank/DDBJ databases">
        <title>The Genome Sequence of Phytophthora parasitica P1976.</title>
        <authorList>
            <consortium name="The Broad Institute Genomics Platform"/>
            <person name="Russ C."/>
            <person name="Tyler B."/>
            <person name="Panabieres F."/>
            <person name="Shan W."/>
            <person name="Tripathy S."/>
            <person name="Grunwald N."/>
            <person name="Machado M."/>
            <person name="Johnson C.S."/>
            <person name="Walker B."/>
            <person name="Young S."/>
            <person name="Zeng Q."/>
            <person name="Gargeya S."/>
            <person name="Fitzgerald M."/>
            <person name="Haas B."/>
            <person name="Abouelleil A."/>
            <person name="Allen A.W."/>
            <person name="Alvarado L."/>
            <person name="Arachchi H.M."/>
            <person name="Berlin A.M."/>
            <person name="Chapman S.B."/>
            <person name="Gainer-Dewar J."/>
            <person name="Goldberg J."/>
            <person name="Griggs A."/>
            <person name="Gujja S."/>
            <person name="Hansen M."/>
            <person name="Howarth C."/>
            <person name="Imamovic A."/>
            <person name="Ireland A."/>
            <person name="Larimer J."/>
            <person name="McCowan C."/>
            <person name="Murphy C."/>
            <person name="Pearson M."/>
            <person name="Poon T.W."/>
            <person name="Priest M."/>
            <person name="Roberts A."/>
            <person name="Saif S."/>
            <person name="Shea T."/>
            <person name="Sisk P."/>
            <person name="Sykes S."/>
            <person name="Wortman J."/>
            <person name="Nusbaum C."/>
            <person name="Birren B."/>
        </authorList>
    </citation>
    <scope>NUCLEOTIDE SEQUENCE [LARGE SCALE GENOMIC DNA]</scope>
    <source>
        <strain evidence="1 2">P1976</strain>
    </source>
</reference>
<proteinExistence type="predicted"/>
<accession>A0A081AGQ9</accession>
<dbReference type="AlphaFoldDB" id="A0A081AGQ9"/>
<organism evidence="1 2">
    <name type="scientific">Phytophthora nicotianae P1976</name>
    <dbReference type="NCBI Taxonomy" id="1317066"/>
    <lineage>
        <taxon>Eukaryota</taxon>
        <taxon>Sar</taxon>
        <taxon>Stramenopiles</taxon>
        <taxon>Oomycota</taxon>
        <taxon>Peronosporomycetes</taxon>
        <taxon>Peronosporales</taxon>
        <taxon>Peronosporaceae</taxon>
        <taxon>Phytophthora</taxon>
    </lineage>
</organism>
<name>A0A081AGQ9_PHYNI</name>
<gene>
    <name evidence="1" type="ORF">F444_06751</name>
</gene>
<comment type="caution">
    <text evidence="1">The sequence shown here is derived from an EMBL/GenBank/DDBJ whole genome shotgun (WGS) entry which is preliminary data.</text>
</comment>
<evidence type="ECO:0000313" key="1">
    <source>
        <dbReference type="EMBL" id="ETO78070.1"/>
    </source>
</evidence>
<evidence type="ECO:0000313" key="2">
    <source>
        <dbReference type="Proteomes" id="UP000028582"/>
    </source>
</evidence>
<dbReference type="EMBL" id="ANJA01001221">
    <property type="protein sequence ID" value="ETO78070.1"/>
    <property type="molecule type" value="Genomic_DNA"/>
</dbReference>
<protein>
    <submittedName>
        <fullName evidence="1">Uncharacterized protein</fullName>
    </submittedName>
</protein>